<keyword evidence="2" id="KW-1185">Reference proteome</keyword>
<gene>
    <name evidence="1" type="ORF">H6P81_010224</name>
</gene>
<evidence type="ECO:0000313" key="1">
    <source>
        <dbReference type="EMBL" id="KAG9450259.1"/>
    </source>
</evidence>
<dbReference type="AlphaFoldDB" id="A0AAV7ENS4"/>
<organism evidence="1 2">
    <name type="scientific">Aristolochia fimbriata</name>
    <name type="common">White veined hardy Dutchman's pipe vine</name>
    <dbReference type="NCBI Taxonomy" id="158543"/>
    <lineage>
        <taxon>Eukaryota</taxon>
        <taxon>Viridiplantae</taxon>
        <taxon>Streptophyta</taxon>
        <taxon>Embryophyta</taxon>
        <taxon>Tracheophyta</taxon>
        <taxon>Spermatophyta</taxon>
        <taxon>Magnoliopsida</taxon>
        <taxon>Magnoliidae</taxon>
        <taxon>Piperales</taxon>
        <taxon>Aristolochiaceae</taxon>
        <taxon>Aristolochia</taxon>
    </lineage>
</organism>
<comment type="caution">
    <text evidence="1">The sequence shown here is derived from an EMBL/GenBank/DDBJ whole genome shotgun (WGS) entry which is preliminary data.</text>
</comment>
<name>A0AAV7ENS4_ARIFI</name>
<sequence length="67" mass="8007">MAYLTLFEDFEDAGRYKWEQPTLAFLYRELRWACRHGSRWYCWMPHPYAGKLAAVPGFHAASTCYLR</sequence>
<reference evidence="1 2" key="1">
    <citation type="submission" date="2021-07" db="EMBL/GenBank/DDBJ databases">
        <title>The Aristolochia fimbriata genome: insights into angiosperm evolution, floral development and chemical biosynthesis.</title>
        <authorList>
            <person name="Jiao Y."/>
        </authorList>
    </citation>
    <scope>NUCLEOTIDE SEQUENCE [LARGE SCALE GENOMIC DNA]</scope>
    <source>
        <strain evidence="1">IBCAS-2021</strain>
        <tissue evidence="1">Leaf</tissue>
    </source>
</reference>
<dbReference type="EMBL" id="JAINDJ010000004">
    <property type="protein sequence ID" value="KAG9450259.1"/>
    <property type="molecule type" value="Genomic_DNA"/>
</dbReference>
<evidence type="ECO:0000313" key="2">
    <source>
        <dbReference type="Proteomes" id="UP000825729"/>
    </source>
</evidence>
<proteinExistence type="predicted"/>
<accession>A0AAV7ENS4</accession>
<protein>
    <submittedName>
        <fullName evidence="1">Uncharacterized protein</fullName>
    </submittedName>
</protein>
<dbReference type="Proteomes" id="UP000825729">
    <property type="component" value="Unassembled WGS sequence"/>
</dbReference>